<comment type="cofactor">
    <cofactor evidence="1">
        <name>Ca(2+)</name>
        <dbReference type="ChEBI" id="CHEBI:29108"/>
    </cofactor>
</comment>
<dbReference type="GO" id="GO:0046872">
    <property type="term" value="F:metal ion binding"/>
    <property type="evidence" value="ECO:0007669"/>
    <property type="project" value="UniProtKB-KW"/>
</dbReference>
<organism evidence="8">
    <name type="scientific">marine metagenome</name>
    <dbReference type="NCBI Taxonomy" id="408172"/>
    <lineage>
        <taxon>unclassified sequences</taxon>
        <taxon>metagenomes</taxon>
        <taxon>ecological metagenomes</taxon>
    </lineage>
</organism>
<keyword evidence="4" id="KW-0732">Signal</keyword>
<dbReference type="GO" id="GO:0004423">
    <property type="term" value="F:iduronate-2-sulfatase activity"/>
    <property type="evidence" value="ECO:0007669"/>
    <property type="project" value="InterPro"/>
</dbReference>
<dbReference type="InterPro" id="IPR017850">
    <property type="entry name" value="Alkaline_phosphatase_core_sf"/>
</dbReference>
<dbReference type="CDD" id="cd16030">
    <property type="entry name" value="iduronate-2-sulfatase"/>
    <property type="match status" value="1"/>
</dbReference>
<keyword evidence="5" id="KW-0378">Hydrolase</keyword>
<dbReference type="Pfam" id="PF00884">
    <property type="entry name" value="Sulfatase"/>
    <property type="match status" value="1"/>
</dbReference>
<keyword evidence="3" id="KW-0479">Metal-binding</keyword>
<evidence type="ECO:0000256" key="2">
    <source>
        <dbReference type="ARBA" id="ARBA00008779"/>
    </source>
</evidence>
<dbReference type="Gene3D" id="3.40.720.10">
    <property type="entry name" value="Alkaline Phosphatase, subunit A"/>
    <property type="match status" value="1"/>
</dbReference>
<protein>
    <recommendedName>
        <fullName evidence="7">Sulfatase N-terminal domain-containing protein</fullName>
    </recommendedName>
</protein>
<evidence type="ECO:0000256" key="3">
    <source>
        <dbReference type="ARBA" id="ARBA00022723"/>
    </source>
</evidence>
<accession>A0A381YQA2</accession>
<evidence type="ECO:0000256" key="4">
    <source>
        <dbReference type="ARBA" id="ARBA00022729"/>
    </source>
</evidence>
<dbReference type="AlphaFoldDB" id="A0A381YQA2"/>
<dbReference type="PROSITE" id="PS00149">
    <property type="entry name" value="SULFATASE_2"/>
    <property type="match status" value="1"/>
</dbReference>
<dbReference type="PANTHER" id="PTHR45953:SF1">
    <property type="entry name" value="IDURONATE 2-SULFATASE"/>
    <property type="match status" value="1"/>
</dbReference>
<evidence type="ECO:0000313" key="8">
    <source>
        <dbReference type="EMBL" id="SVA78831.1"/>
    </source>
</evidence>
<evidence type="ECO:0000256" key="1">
    <source>
        <dbReference type="ARBA" id="ARBA00001913"/>
    </source>
</evidence>
<evidence type="ECO:0000259" key="7">
    <source>
        <dbReference type="Pfam" id="PF00884"/>
    </source>
</evidence>
<dbReference type="InterPro" id="IPR024607">
    <property type="entry name" value="Sulfatase_CS"/>
</dbReference>
<feature type="domain" description="Sulfatase N-terminal" evidence="7">
    <location>
        <begin position="2"/>
        <end position="348"/>
    </location>
</feature>
<dbReference type="GO" id="GO:0005737">
    <property type="term" value="C:cytoplasm"/>
    <property type="evidence" value="ECO:0007669"/>
    <property type="project" value="TreeGrafter"/>
</dbReference>
<dbReference type="InterPro" id="IPR035874">
    <property type="entry name" value="IDS"/>
</dbReference>
<proteinExistence type="inferred from homology"/>
<comment type="similarity">
    <text evidence="2">Belongs to the sulfatase family.</text>
</comment>
<dbReference type="PANTHER" id="PTHR45953">
    <property type="entry name" value="IDURONATE 2-SULFATASE"/>
    <property type="match status" value="1"/>
</dbReference>
<evidence type="ECO:0000256" key="5">
    <source>
        <dbReference type="ARBA" id="ARBA00022801"/>
    </source>
</evidence>
<name>A0A381YQA2_9ZZZZ</name>
<dbReference type="EMBL" id="UINC01018710">
    <property type="protein sequence ID" value="SVA78831.1"/>
    <property type="molecule type" value="Genomic_DNA"/>
</dbReference>
<dbReference type="SUPFAM" id="SSF53649">
    <property type="entry name" value="Alkaline phosphatase-like"/>
    <property type="match status" value="1"/>
</dbReference>
<reference evidence="8" key="1">
    <citation type="submission" date="2018-05" db="EMBL/GenBank/DDBJ databases">
        <authorList>
            <person name="Lanie J.A."/>
            <person name="Ng W.-L."/>
            <person name="Kazmierczak K.M."/>
            <person name="Andrzejewski T.M."/>
            <person name="Davidsen T.M."/>
            <person name="Wayne K.J."/>
            <person name="Tettelin H."/>
            <person name="Glass J.I."/>
            <person name="Rusch D."/>
            <person name="Podicherti R."/>
            <person name="Tsui H.-C.T."/>
            <person name="Winkler M.E."/>
        </authorList>
    </citation>
    <scope>NUCLEOTIDE SEQUENCE</scope>
</reference>
<sequence length="471" mass="54628">MIIVDDLRPEIHAWGKENIITPNLDRLAEKGVSFHNTFAQYANCSPSRISLLTGLSPETTGHTGNLGSKPEFSKHVTLPGHFKENGYFTASIGKVYHDAKDDRDSWDYYFDLVGPDKPWTDPSNRWECYADSLNNHLFGFDRPAVEKTNQELEAYKDYILCKSTMSLIEKQKDKKFFITVGFRKPHLPFAAPQKYWDLYDRKNINLTEFPLSPDGSDSVVYKWSELASYNYYSSTYKTNNYKNQILNNDKALELRHGYFACVSFIDDLVGMLVNRLEKLNLDKNTIIVVMGDHGYQLGDQQVWGKHTNYNLSTRVPLIIFDPSMAPIKNNSEKYVELLDIFPTLSDLVSIPKPVDLDGKSFMTLFHNSDPEGFNSSFSQYCSFQKDTEFSNLMSYAIHKKNYTFIEWQDLEQDYKVVNRELYALIKGTVENKNISFDPEYSGKVEELSKELNQKFKQYRSKAKKYKNHYRN</sequence>
<dbReference type="InterPro" id="IPR000917">
    <property type="entry name" value="Sulfatase_N"/>
</dbReference>
<keyword evidence="6" id="KW-0106">Calcium</keyword>
<gene>
    <name evidence="8" type="ORF">METZ01_LOCUS131685</name>
</gene>
<evidence type="ECO:0000256" key="6">
    <source>
        <dbReference type="ARBA" id="ARBA00022837"/>
    </source>
</evidence>